<accession>A0ACC0WV92</accession>
<gene>
    <name evidence="1" type="ORF">PsorP6_002321</name>
</gene>
<name>A0ACC0WV92_9STRA</name>
<evidence type="ECO:0000313" key="1">
    <source>
        <dbReference type="EMBL" id="KAI9921606.1"/>
    </source>
</evidence>
<organism evidence="1 2">
    <name type="scientific">Peronosclerospora sorghi</name>
    <dbReference type="NCBI Taxonomy" id="230839"/>
    <lineage>
        <taxon>Eukaryota</taxon>
        <taxon>Sar</taxon>
        <taxon>Stramenopiles</taxon>
        <taxon>Oomycota</taxon>
        <taxon>Peronosporomycetes</taxon>
        <taxon>Peronosporales</taxon>
        <taxon>Peronosporaceae</taxon>
        <taxon>Peronosclerospora</taxon>
    </lineage>
</organism>
<evidence type="ECO:0000313" key="2">
    <source>
        <dbReference type="Proteomes" id="UP001163321"/>
    </source>
</evidence>
<sequence>MLRRSSLWRKENEGSLMPAGYFVIGDSGYGLSDWMMVASARTQPKQTSFKFAFWLKENLRAIENALARIARRSARKPRNSRKHRRYCTTFQANVLTVHFALRGQLQLSRLVIQMPCIVPMKPWVLVAMKLPKKYIEEHI</sequence>
<dbReference type="EMBL" id="CM047580">
    <property type="protein sequence ID" value="KAI9921606.1"/>
    <property type="molecule type" value="Genomic_DNA"/>
</dbReference>
<keyword evidence="2" id="KW-1185">Reference proteome</keyword>
<dbReference type="Proteomes" id="UP001163321">
    <property type="component" value="Chromosome 1"/>
</dbReference>
<proteinExistence type="predicted"/>
<protein>
    <submittedName>
        <fullName evidence="1">Uncharacterized protein</fullName>
    </submittedName>
</protein>
<comment type="caution">
    <text evidence="1">The sequence shown here is derived from an EMBL/GenBank/DDBJ whole genome shotgun (WGS) entry which is preliminary data.</text>
</comment>
<reference evidence="1 2" key="1">
    <citation type="journal article" date="2022" name="bioRxiv">
        <title>The genome of the oomycete Peronosclerospora sorghi, a cosmopolitan pathogen of maize and sorghum, is inflated with dispersed pseudogenes.</title>
        <authorList>
            <person name="Fletcher K."/>
            <person name="Martin F."/>
            <person name="Isakeit T."/>
            <person name="Cavanaugh K."/>
            <person name="Magill C."/>
            <person name="Michelmore R."/>
        </authorList>
    </citation>
    <scope>NUCLEOTIDE SEQUENCE [LARGE SCALE GENOMIC DNA]</scope>
    <source>
        <strain evidence="1">P6</strain>
    </source>
</reference>